<evidence type="ECO:0000313" key="1">
    <source>
        <dbReference type="EMBL" id="KKK95395.1"/>
    </source>
</evidence>
<name>A0A0F9AB01_9ZZZZ</name>
<feature type="non-terminal residue" evidence="1">
    <location>
        <position position="111"/>
    </location>
</feature>
<organism evidence="1">
    <name type="scientific">marine sediment metagenome</name>
    <dbReference type="NCBI Taxonomy" id="412755"/>
    <lineage>
        <taxon>unclassified sequences</taxon>
        <taxon>metagenomes</taxon>
        <taxon>ecological metagenomes</taxon>
    </lineage>
</organism>
<reference evidence="1" key="1">
    <citation type="journal article" date="2015" name="Nature">
        <title>Complex archaea that bridge the gap between prokaryotes and eukaryotes.</title>
        <authorList>
            <person name="Spang A."/>
            <person name="Saw J.H."/>
            <person name="Jorgensen S.L."/>
            <person name="Zaremba-Niedzwiedzka K."/>
            <person name="Martijn J."/>
            <person name="Lind A.E."/>
            <person name="van Eijk R."/>
            <person name="Schleper C."/>
            <person name="Guy L."/>
            <person name="Ettema T.J."/>
        </authorList>
    </citation>
    <scope>NUCLEOTIDE SEQUENCE</scope>
</reference>
<sequence>MMDYRRFGIGTTVGASSTMNVTYGTGNNKKICKALGPVTGMIIGLKRFMLGTYEPGEHGDQAYLTVSGSIVVWVIKTGLLNTPVYALDEDVVEACIPLHYRLPVLHQNQPE</sequence>
<protein>
    <submittedName>
        <fullName evidence="1">Uncharacterized protein</fullName>
    </submittedName>
</protein>
<accession>A0A0F9AB01</accession>
<gene>
    <name evidence="1" type="ORF">LCGC14_2673250</name>
</gene>
<dbReference type="EMBL" id="LAZR01046929">
    <property type="protein sequence ID" value="KKK95395.1"/>
    <property type="molecule type" value="Genomic_DNA"/>
</dbReference>
<proteinExistence type="predicted"/>
<dbReference type="AlphaFoldDB" id="A0A0F9AB01"/>
<comment type="caution">
    <text evidence="1">The sequence shown here is derived from an EMBL/GenBank/DDBJ whole genome shotgun (WGS) entry which is preliminary data.</text>
</comment>